<reference evidence="2 3" key="1">
    <citation type="submission" date="2024-05" db="EMBL/GenBank/DDBJ databases">
        <title>Genome sequencing and assembly of Indian major carp, Cirrhinus mrigala (Hamilton, 1822).</title>
        <authorList>
            <person name="Mohindra V."/>
            <person name="Chowdhury L.M."/>
            <person name="Lal K."/>
            <person name="Jena J.K."/>
        </authorList>
    </citation>
    <scope>NUCLEOTIDE SEQUENCE [LARGE SCALE GENOMIC DNA]</scope>
    <source>
        <strain evidence="2">CM1030</strain>
        <tissue evidence="2">Blood</tissue>
    </source>
</reference>
<accession>A0ABD0RYF6</accession>
<organism evidence="2 3">
    <name type="scientific">Cirrhinus mrigala</name>
    <name type="common">Mrigala</name>
    <dbReference type="NCBI Taxonomy" id="683832"/>
    <lineage>
        <taxon>Eukaryota</taxon>
        <taxon>Metazoa</taxon>
        <taxon>Chordata</taxon>
        <taxon>Craniata</taxon>
        <taxon>Vertebrata</taxon>
        <taxon>Euteleostomi</taxon>
        <taxon>Actinopterygii</taxon>
        <taxon>Neopterygii</taxon>
        <taxon>Teleostei</taxon>
        <taxon>Ostariophysi</taxon>
        <taxon>Cypriniformes</taxon>
        <taxon>Cyprinidae</taxon>
        <taxon>Labeoninae</taxon>
        <taxon>Labeonini</taxon>
        <taxon>Cirrhinus</taxon>
    </lineage>
</organism>
<protein>
    <submittedName>
        <fullName evidence="2">Uncharacterized protein</fullName>
    </submittedName>
</protein>
<dbReference type="EMBL" id="JAMKFB020000001">
    <property type="protein sequence ID" value="KAL0202803.1"/>
    <property type="molecule type" value="Genomic_DNA"/>
</dbReference>
<gene>
    <name evidence="2" type="ORF">M9458_000821</name>
</gene>
<comment type="caution">
    <text evidence="2">The sequence shown here is derived from an EMBL/GenBank/DDBJ whole genome shotgun (WGS) entry which is preliminary data.</text>
</comment>
<sequence>DHRRLQTKERGAVRPAEPQMDQMAAEALLSVLFRPGLSGPEPGLPVRGRRQFGGPETRAQHRAAHQ</sequence>
<feature type="non-terminal residue" evidence="2">
    <location>
        <position position="66"/>
    </location>
</feature>
<feature type="region of interest" description="Disordered" evidence="1">
    <location>
        <begin position="1"/>
        <end position="20"/>
    </location>
</feature>
<proteinExistence type="predicted"/>
<name>A0ABD0RYF6_CIRMR</name>
<feature type="compositionally biased region" description="Basic and acidic residues" evidence="1">
    <location>
        <begin position="1"/>
        <end position="12"/>
    </location>
</feature>
<feature type="non-terminal residue" evidence="2">
    <location>
        <position position="1"/>
    </location>
</feature>
<dbReference type="AlphaFoldDB" id="A0ABD0RYF6"/>
<evidence type="ECO:0000256" key="1">
    <source>
        <dbReference type="SAM" id="MobiDB-lite"/>
    </source>
</evidence>
<evidence type="ECO:0000313" key="2">
    <source>
        <dbReference type="EMBL" id="KAL0202803.1"/>
    </source>
</evidence>
<feature type="region of interest" description="Disordered" evidence="1">
    <location>
        <begin position="36"/>
        <end position="66"/>
    </location>
</feature>
<evidence type="ECO:0000313" key="3">
    <source>
        <dbReference type="Proteomes" id="UP001529510"/>
    </source>
</evidence>
<keyword evidence="3" id="KW-1185">Reference proteome</keyword>
<dbReference type="Proteomes" id="UP001529510">
    <property type="component" value="Unassembled WGS sequence"/>
</dbReference>